<dbReference type="Proteomes" id="UP001054945">
    <property type="component" value="Unassembled WGS sequence"/>
</dbReference>
<organism evidence="2 3">
    <name type="scientific">Caerostris extrusa</name>
    <name type="common">Bark spider</name>
    <name type="synonym">Caerostris bankana</name>
    <dbReference type="NCBI Taxonomy" id="172846"/>
    <lineage>
        <taxon>Eukaryota</taxon>
        <taxon>Metazoa</taxon>
        <taxon>Ecdysozoa</taxon>
        <taxon>Arthropoda</taxon>
        <taxon>Chelicerata</taxon>
        <taxon>Arachnida</taxon>
        <taxon>Araneae</taxon>
        <taxon>Araneomorphae</taxon>
        <taxon>Entelegynae</taxon>
        <taxon>Araneoidea</taxon>
        <taxon>Araneidae</taxon>
        <taxon>Caerostris</taxon>
    </lineage>
</organism>
<dbReference type="EMBL" id="BPLR01001639">
    <property type="protein sequence ID" value="GIZ03723.1"/>
    <property type="molecule type" value="Genomic_DNA"/>
</dbReference>
<evidence type="ECO:0000313" key="2">
    <source>
        <dbReference type="EMBL" id="GIZ03723.1"/>
    </source>
</evidence>
<evidence type="ECO:0000256" key="1">
    <source>
        <dbReference type="SAM" id="MobiDB-lite"/>
    </source>
</evidence>
<keyword evidence="3" id="KW-1185">Reference proteome</keyword>
<evidence type="ECO:0000313" key="3">
    <source>
        <dbReference type="Proteomes" id="UP001054945"/>
    </source>
</evidence>
<feature type="region of interest" description="Disordered" evidence="1">
    <location>
        <begin position="97"/>
        <end position="127"/>
    </location>
</feature>
<name>A0AAV4Y9F9_CAEEX</name>
<comment type="caution">
    <text evidence="2">The sequence shown here is derived from an EMBL/GenBank/DDBJ whole genome shotgun (WGS) entry which is preliminary data.</text>
</comment>
<gene>
    <name evidence="2" type="ORF">CEXT_333801</name>
</gene>
<evidence type="ECO:0008006" key="4">
    <source>
        <dbReference type="Google" id="ProtNLM"/>
    </source>
</evidence>
<accession>A0AAV4Y9F9</accession>
<dbReference type="AlphaFoldDB" id="A0AAV4Y9F9"/>
<proteinExistence type="predicted"/>
<protein>
    <recommendedName>
        <fullName evidence="4">Ribosomal protein L2</fullName>
    </recommendedName>
</protein>
<sequence>MVKSWTTTPVKGDPLSSTLKERGTYGSLTVCWKLNDWSTFLVGQRCSLVPSLLETNEDFSSLQFMTLMAYKILQESFHFLSVSLIPTLSAETKRFHLPNPNRGGRKLQQSSKGFKGRTLCQGSNGPTRKAVSSGSMVLCHTPSHMIIVSLPQYLTRPLSLHCKPSSPTFLEGVLLENRGKKGEGVWNRIDSFQFRFRRELNPGPEIRHVSVPQRRARAPPLWALWPCRRRERILSRSIFQFNNRGLPQKPTYRGHRGMFREKGGIDNALQQSIGE</sequence>
<reference evidence="2 3" key="1">
    <citation type="submission" date="2021-06" db="EMBL/GenBank/DDBJ databases">
        <title>Caerostris extrusa draft genome.</title>
        <authorList>
            <person name="Kono N."/>
            <person name="Arakawa K."/>
        </authorList>
    </citation>
    <scope>NUCLEOTIDE SEQUENCE [LARGE SCALE GENOMIC DNA]</scope>
</reference>